<organism evidence="1 2">
    <name type="scientific">Paraburkholderia caribensis MBA4</name>
    <dbReference type="NCBI Taxonomy" id="1323664"/>
    <lineage>
        <taxon>Bacteria</taxon>
        <taxon>Pseudomonadati</taxon>
        <taxon>Pseudomonadota</taxon>
        <taxon>Betaproteobacteria</taxon>
        <taxon>Burkholderiales</taxon>
        <taxon>Burkholderiaceae</taxon>
        <taxon>Paraburkholderia</taxon>
    </lineage>
</organism>
<protein>
    <submittedName>
        <fullName evidence="1">Uncharacterized protein</fullName>
    </submittedName>
</protein>
<keyword evidence="1" id="KW-0614">Plasmid</keyword>
<evidence type="ECO:0000313" key="1">
    <source>
        <dbReference type="EMBL" id="ALL70046.1"/>
    </source>
</evidence>
<proteinExistence type="predicted"/>
<evidence type="ECO:0000313" key="2">
    <source>
        <dbReference type="Proteomes" id="UP000019146"/>
    </source>
</evidence>
<gene>
    <name evidence="1" type="ORF">K788_0001597</name>
</gene>
<reference evidence="1 2" key="1">
    <citation type="journal article" date="2014" name="Genome Announc.">
        <title>Draft Genome Sequence of the Haloacid-Degrading Burkholderia caribensis Strain MBA4.</title>
        <authorList>
            <person name="Pan Y."/>
            <person name="Kong K.F."/>
            <person name="Tsang J.S."/>
        </authorList>
    </citation>
    <scope>NUCLEOTIDE SEQUENCE [LARGE SCALE GENOMIC DNA]</scope>
    <source>
        <strain evidence="1 2">MBA4</strain>
        <plasmid evidence="2">Plasmid</plasmid>
    </source>
</reference>
<dbReference type="EMBL" id="CP012748">
    <property type="protein sequence ID" value="ALL70046.1"/>
    <property type="molecule type" value="Genomic_DNA"/>
</dbReference>
<accession>A0A0P0RMM3</accession>
<sequence length="52" mass="6053">MAYRNKLRSSESLWRSTESIREFRIQLETRAWIGVAGMPLMVGATLPVKRCR</sequence>
<dbReference type="Proteomes" id="UP000019146">
    <property type="component" value="Plasmid unnamed"/>
</dbReference>
<dbReference type="KEGG" id="bcai:K788_0001597"/>
<name>A0A0P0RMM3_9BURK</name>
<dbReference type="RefSeq" id="WP_158511004.1">
    <property type="nucleotide sequence ID" value="NZ_CP012748.1"/>
</dbReference>
<dbReference type="AlphaFoldDB" id="A0A0P0RMM3"/>
<geneLocation type="plasmid" evidence="2"/>
<dbReference type="GeneID" id="69975325"/>